<sequence>MVQAPDVTNDNSDLPQALVILSEMNVSAQHVATLVDNMLQRVRDGELTTDQGLSFLEMKYHMLLSYLINLTYVVLRKCSGEKIEGDPCIDRLVEIRTVLEKIRPIDQKLKYQIDKLVKSAVTSTNPDDPTSFKAHPENLLEKSEGDSNSEDSDVDFHKVKTDVYVPPKLSAVHYAGDETTYERNKRLQEKRKKHSLSSSLMQDLKEEYLDIPIEISQSSRAQQIITKQQQERQSYEEEYLTRLPVSKSEKHSRRKLTTLGTLGDEITDFGASKSILLFTRRETSWEMTTEYGEPLQFSRDKHAWTNNFSDISERSISICYNDDDLCHKGMKENKEDADCGPRKYFVVDWSMETSF</sequence>
<dbReference type="PANTHER" id="PTHR13237">
    <property type="entry name" value="SOMETHING ABOUT SILENCING PROTEIN 10-RELATED"/>
    <property type="match status" value="1"/>
</dbReference>
<organism evidence="3 4">
    <name type="scientific">Popillia japonica</name>
    <name type="common">Japanese beetle</name>
    <dbReference type="NCBI Taxonomy" id="7064"/>
    <lineage>
        <taxon>Eukaryota</taxon>
        <taxon>Metazoa</taxon>
        <taxon>Ecdysozoa</taxon>
        <taxon>Arthropoda</taxon>
        <taxon>Hexapoda</taxon>
        <taxon>Insecta</taxon>
        <taxon>Pterygota</taxon>
        <taxon>Neoptera</taxon>
        <taxon>Endopterygota</taxon>
        <taxon>Coleoptera</taxon>
        <taxon>Polyphaga</taxon>
        <taxon>Scarabaeiformia</taxon>
        <taxon>Scarabaeidae</taxon>
        <taxon>Rutelinae</taxon>
        <taxon>Popillia</taxon>
    </lineage>
</organism>
<dbReference type="PANTHER" id="PTHR13237:SF9">
    <property type="entry name" value="NEUROGUIDIN"/>
    <property type="match status" value="1"/>
</dbReference>
<evidence type="ECO:0000256" key="2">
    <source>
        <dbReference type="SAM" id="MobiDB-lite"/>
    </source>
</evidence>
<dbReference type="EMBL" id="JASPKY010000006">
    <property type="protein sequence ID" value="KAK9754693.1"/>
    <property type="molecule type" value="Genomic_DNA"/>
</dbReference>
<dbReference type="Pfam" id="PF04000">
    <property type="entry name" value="Sas10_Utp3"/>
    <property type="match status" value="1"/>
</dbReference>
<comment type="similarity">
    <text evidence="1">Belongs to the SAS10 family.</text>
</comment>
<feature type="region of interest" description="Disordered" evidence="2">
    <location>
        <begin position="121"/>
        <end position="153"/>
    </location>
</feature>
<dbReference type="GO" id="GO:0000462">
    <property type="term" value="P:maturation of SSU-rRNA from tricistronic rRNA transcript (SSU-rRNA, 5.8S rRNA, LSU-rRNA)"/>
    <property type="evidence" value="ECO:0007669"/>
    <property type="project" value="TreeGrafter"/>
</dbReference>
<gene>
    <name evidence="3" type="ORF">QE152_g1031</name>
</gene>
<keyword evidence="4" id="KW-1185">Reference proteome</keyword>
<dbReference type="GO" id="GO:0032040">
    <property type="term" value="C:small-subunit processome"/>
    <property type="evidence" value="ECO:0007669"/>
    <property type="project" value="TreeGrafter"/>
</dbReference>
<protein>
    <submittedName>
        <fullName evidence="3">Sas10/Utp3/C1D family</fullName>
    </submittedName>
</protein>
<proteinExistence type="inferred from homology"/>
<evidence type="ECO:0000313" key="3">
    <source>
        <dbReference type="EMBL" id="KAK9754693.1"/>
    </source>
</evidence>
<name>A0AAW1N435_POPJA</name>
<accession>A0AAW1N435</accession>
<comment type="caution">
    <text evidence="3">The sequence shown here is derived from an EMBL/GenBank/DDBJ whole genome shotgun (WGS) entry which is preliminary data.</text>
</comment>
<evidence type="ECO:0000313" key="4">
    <source>
        <dbReference type="Proteomes" id="UP001458880"/>
    </source>
</evidence>
<dbReference type="InterPro" id="IPR007146">
    <property type="entry name" value="Sas10/Utp3/C1D"/>
</dbReference>
<reference evidence="3 4" key="1">
    <citation type="journal article" date="2024" name="BMC Genomics">
        <title>De novo assembly and annotation of Popillia japonica's genome with initial clues to its potential as an invasive pest.</title>
        <authorList>
            <person name="Cucini C."/>
            <person name="Boschi S."/>
            <person name="Funari R."/>
            <person name="Cardaioli E."/>
            <person name="Iannotti N."/>
            <person name="Marturano G."/>
            <person name="Paoli F."/>
            <person name="Bruttini M."/>
            <person name="Carapelli A."/>
            <person name="Frati F."/>
            <person name="Nardi F."/>
        </authorList>
    </citation>
    <scope>NUCLEOTIDE SEQUENCE [LARGE SCALE GENOMIC DNA]</scope>
    <source>
        <strain evidence="3">DMR45628</strain>
    </source>
</reference>
<feature type="compositionally biased region" description="Basic and acidic residues" evidence="2">
    <location>
        <begin position="134"/>
        <end position="145"/>
    </location>
</feature>
<dbReference type="AlphaFoldDB" id="A0AAW1N435"/>
<evidence type="ECO:0000256" key="1">
    <source>
        <dbReference type="ARBA" id="ARBA00010979"/>
    </source>
</evidence>
<dbReference type="Proteomes" id="UP001458880">
    <property type="component" value="Unassembled WGS sequence"/>
</dbReference>